<dbReference type="AlphaFoldDB" id="A0A4Z0H2D6"/>
<sequence length="103" mass="11270">MAPAAGSRFTGLPTLTVTAPDGSLRRVVALRLRRPAADTASPYRLADGEGLDLLARRFYGTEALWWRILDANPPVFPLDLHTGDVLNMPQPGPATRTTRAREF</sequence>
<comment type="caution">
    <text evidence="2">The sequence shown here is derived from an EMBL/GenBank/DDBJ whole genome shotgun (WGS) entry which is preliminary data.</text>
</comment>
<accession>A0A4Z0H2D6</accession>
<dbReference type="Pfam" id="PF05489">
    <property type="entry name" value="Phage_tail_X"/>
    <property type="match status" value="1"/>
</dbReference>
<evidence type="ECO:0008006" key="4">
    <source>
        <dbReference type="Google" id="ProtNLM"/>
    </source>
</evidence>
<protein>
    <recommendedName>
        <fullName evidence="4">LysM domain-containing protein</fullName>
    </recommendedName>
</protein>
<evidence type="ECO:0000313" key="2">
    <source>
        <dbReference type="EMBL" id="TGB03148.1"/>
    </source>
</evidence>
<dbReference type="RefSeq" id="WP_135340453.1">
    <property type="nucleotide sequence ID" value="NZ_JBHLTX010000013.1"/>
</dbReference>
<feature type="region of interest" description="Disordered" evidence="1">
    <location>
        <begin position="83"/>
        <end position="103"/>
    </location>
</feature>
<dbReference type="OrthoDB" id="9809850at2"/>
<dbReference type="EMBL" id="SRID01000199">
    <property type="protein sequence ID" value="TGB03148.1"/>
    <property type="molecule type" value="Genomic_DNA"/>
</dbReference>
<name>A0A4Z0H2D6_9ACTN</name>
<organism evidence="2 3">
    <name type="scientific">Streptomyces palmae</name>
    <dbReference type="NCBI Taxonomy" id="1701085"/>
    <lineage>
        <taxon>Bacteria</taxon>
        <taxon>Bacillati</taxon>
        <taxon>Actinomycetota</taxon>
        <taxon>Actinomycetes</taxon>
        <taxon>Kitasatosporales</taxon>
        <taxon>Streptomycetaceae</taxon>
        <taxon>Streptomyces</taxon>
    </lineage>
</organism>
<keyword evidence="3" id="KW-1185">Reference proteome</keyword>
<proteinExistence type="predicted"/>
<reference evidence="2 3" key="1">
    <citation type="submission" date="2019-03" db="EMBL/GenBank/DDBJ databases">
        <authorList>
            <person name="Gonzalez-Pimentel J.L."/>
        </authorList>
    </citation>
    <scope>NUCLEOTIDE SEQUENCE [LARGE SCALE GENOMIC DNA]</scope>
    <source>
        <strain evidence="2 3">JCM 31289</strain>
    </source>
</reference>
<gene>
    <name evidence="2" type="ORF">E4099_19940</name>
</gene>
<evidence type="ECO:0000313" key="3">
    <source>
        <dbReference type="Proteomes" id="UP000297948"/>
    </source>
</evidence>
<dbReference type="InterPro" id="IPR008861">
    <property type="entry name" value="GpX-like"/>
</dbReference>
<dbReference type="Proteomes" id="UP000297948">
    <property type="component" value="Unassembled WGS sequence"/>
</dbReference>
<evidence type="ECO:0000256" key="1">
    <source>
        <dbReference type="SAM" id="MobiDB-lite"/>
    </source>
</evidence>